<evidence type="ECO:0000313" key="2">
    <source>
        <dbReference type="Proteomes" id="UP000662904"/>
    </source>
</evidence>
<gene>
    <name evidence="1" type="ORF">H0A61_02466</name>
</gene>
<organism evidence="1 2">
    <name type="scientific">Koleobacter methoxysyntrophicus</name>
    <dbReference type="NCBI Taxonomy" id="2751313"/>
    <lineage>
        <taxon>Bacteria</taxon>
        <taxon>Bacillati</taxon>
        <taxon>Bacillota</taxon>
        <taxon>Clostridia</taxon>
        <taxon>Koleobacterales</taxon>
        <taxon>Koleobacteraceae</taxon>
        <taxon>Koleobacter</taxon>
    </lineage>
</organism>
<name>A0A8A0RQ49_9FIRM</name>
<dbReference type="InterPro" id="IPR024479">
    <property type="entry name" value="DUF3866"/>
</dbReference>
<proteinExistence type="predicted"/>
<dbReference type="RefSeq" id="WP_206707397.1">
    <property type="nucleotide sequence ID" value="NZ_CP059066.1"/>
</dbReference>
<dbReference type="KEGG" id="kme:H0A61_02466"/>
<evidence type="ECO:0000313" key="1">
    <source>
        <dbReference type="EMBL" id="QSQ10074.1"/>
    </source>
</evidence>
<dbReference type="EMBL" id="CP059066">
    <property type="protein sequence ID" value="QSQ10074.1"/>
    <property type="molecule type" value="Genomic_DNA"/>
</dbReference>
<dbReference type="Proteomes" id="UP000662904">
    <property type="component" value="Chromosome"/>
</dbReference>
<protein>
    <recommendedName>
        <fullName evidence="3">DUF3866 domain-containing protein</fullName>
    </recommendedName>
</protein>
<dbReference type="Pfam" id="PF12982">
    <property type="entry name" value="DUF3866"/>
    <property type="match status" value="1"/>
</dbReference>
<dbReference type="AlphaFoldDB" id="A0A8A0RQ49"/>
<reference evidence="1" key="1">
    <citation type="submission" date="2020-07" db="EMBL/GenBank/DDBJ databases">
        <title>Koleobacter methoxysyntrophicus gen. nov., sp. nov., a novel anaerobic bacterium isolated from deep subsurface oil field and proposal of Koleobacterales ord. nov. in the phylum Firmicutes.</title>
        <authorList>
            <person name="Sakamoto S."/>
            <person name="Tamaki H."/>
        </authorList>
    </citation>
    <scope>NUCLEOTIDE SEQUENCE</scope>
    <source>
        <strain evidence="1">NRmbB1</strain>
    </source>
</reference>
<accession>A0A8A0RQ49</accession>
<sequence>MIDIKKGTVIEIKEIRDGVEEILVDIDGIKEKAINYINLTGRIKKGDIVYLNTTAGNLKLGTGGYHFVMINCNKNSITSDKEGHIMKMRYTPFQIKCFCVEEQQSPYHNMFLNDLDLDGLPVIICELHSMVPCAAASVKINTGNNVKIAYIMTDGGCLPISFSKLVDCLKKSNLIDYTITIGHAFGGDYEAVNIYTGLIAAKYVIESDIVITAMGPGIVGTGTKYGFTGIEQGEIINAVGILKGIPIAIPRISFSDKRDRHIGVSHHTLTILKKIALLPAIVPLHRYSSEKLDLILSQFRKEEILNKHRIRIKDGWPGVTYVKNIDFLQVTTMGRSINDDPEFFLTSSAAGIVASEFLKSK</sequence>
<evidence type="ECO:0008006" key="3">
    <source>
        <dbReference type="Google" id="ProtNLM"/>
    </source>
</evidence>
<keyword evidence="2" id="KW-1185">Reference proteome</keyword>